<organism evidence="1 2">
    <name type="scientific">Niabella ginsengisoli</name>
    <dbReference type="NCBI Taxonomy" id="522298"/>
    <lineage>
        <taxon>Bacteria</taxon>
        <taxon>Pseudomonadati</taxon>
        <taxon>Bacteroidota</taxon>
        <taxon>Chitinophagia</taxon>
        <taxon>Chitinophagales</taxon>
        <taxon>Chitinophagaceae</taxon>
        <taxon>Niabella</taxon>
    </lineage>
</organism>
<evidence type="ECO:0000313" key="1">
    <source>
        <dbReference type="EMBL" id="MCH5598175.1"/>
    </source>
</evidence>
<dbReference type="RefSeq" id="WP_240827525.1">
    <property type="nucleotide sequence ID" value="NZ_JAKWBL010000001.1"/>
</dbReference>
<accession>A0ABS9SIK3</accession>
<dbReference type="Proteomes" id="UP001202248">
    <property type="component" value="Unassembled WGS sequence"/>
</dbReference>
<dbReference type="EMBL" id="JAKWBL010000001">
    <property type="protein sequence ID" value="MCH5598175.1"/>
    <property type="molecule type" value="Genomic_DNA"/>
</dbReference>
<gene>
    <name evidence="1" type="ORF">MKP09_09785</name>
</gene>
<proteinExistence type="predicted"/>
<sequence length="50" mass="5659">MKEVIRTQVKGAKNVMTIGSGGNINKVFSLSKRKKASLYRSHFCEIFIKN</sequence>
<keyword evidence="2" id="KW-1185">Reference proteome</keyword>
<evidence type="ECO:0000313" key="2">
    <source>
        <dbReference type="Proteomes" id="UP001202248"/>
    </source>
</evidence>
<protein>
    <submittedName>
        <fullName evidence="1">Uncharacterized protein</fullName>
    </submittedName>
</protein>
<reference evidence="1 2" key="1">
    <citation type="submission" date="2022-02" db="EMBL/GenBank/DDBJ databases">
        <authorList>
            <person name="Min J."/>
        </authorList>
    </citation>
    <scope>NUCLEOTIDE SEQUENCE [LARGE SCALE GENOMIC DNA]</scope>
    <source>
        <strain evidence="1 2">GR10-1</strain>
    </source>
</reference>
<comment type="caution">
    <text evidence="1">The sequence shown here is derived from an EMBL/GenBank/DDBJ whole genome shotgun (WGS) entry which is preliminary data.</text>
</comment>
<name>A0ABS9SIK3_9BACT</name>